<dbReference type="GO" id="GO:0016491">
    <property type="term" value="F:oxidoreductase activity"/>
    <property type="evidence" value="ECO:0007669"/>
    <property type="project" value="TreeGrafter"/>
</dbReference>
<protein>
    <submittedName>
        <fullName evidence="2">HEAT repeat-containing protein</fullName>
    </submittedName>
</protein>
<gene>
    <name evidence="2" type="ORF">SAMN05421823_10537</name>
</gene>
<dbReference type="SMART" id="SM00567">
    <property type="entry name" value="EZ_HEAT"/>
    <property type="match status" value="3"/>
</dbReference>
<dbReference type="AlphaFoldDB" id="A0A1G9ILE4"/>
<proteinExistence type="predicted"/>
<reference evidence="2 3" key="1">
    <citation type="submission" date="2016-10" db="EMBL/GenBank/DDBJ databases">
        <authorList>
            <person name="de Groot N.N."/>
        </authorList>
    </citation>
    <scope>NUCLEOTIDE SEQUENCE [LARGE SCALE GENOMIC DNA]</scope>
    <source>
        <strain evidence="2 3">DSM 25186</strain>
    </source>
</reference>
<dbReference type="STRING" id="1075417.SAMN05421823_10537"/>
<name>A0A1G9ILE4_9BACT</name>
<accession>A0A1G9ILE4</accession>
<dbReference type="Proteomes" id="UP000198510">
    <property type="component" value="Unassembled WGS sequence"/>
</dbReference>
<dbReference type="InterPro" id="IPR016024">
    <property type="entry name" value="ARM-type_fold"/>
</dbReference>
<dbReference type="EMBL" id="FNFO01000005">
    <property type="protein sequence ID" value="SDL25895.1"/>
    <property type="molecule type" value="Genomic_DNA"/>
</dbReference>
<dbReference type="InterPro" id="IPR004155">
    <property type="entry name" value="PBS_lyase_HEAT"/>
</dbReference>
<keyword evidence="1" id="KW-0472">Membrane</keyword>
<dbReference type="PANTHER" id="PTHR12697:SF5">
    <property type="entry name" value="DEOXYHYPUSINE HYDROXYLASE"/>
    <property type="match status" value="1"/>
</dbReference>
<evidence type="ECO:0000313" key="2">
    <source>
        <dbReference type="EMBL" id="SDL25895.1"/>
    </source>
</evidence>
<dbReference type="InterPro" id="IPR011989">
    <property type="entry name" value="ARM-like"/>
</dbReference>
<keyword evidence="1" id="KW-0812">Transmembrane</keyword>
<evidence type="ECO:0000256" key="1">
    <source>
        <dbReference type="SAM" id="Phobius"/>
    </source>
</evidence>
<dbReference type="OrthoDB" id="978644at2"/>
<evidence type="ECO:0000313" key="3">
    <source>
        <dbReference type="Proteomes" id="UP000198510"/>
    </source>
</evidence>
<dbReference type="RefSeq" id="WP_089682938.1">
    <property type="nucleotide sequence ID" value="NZ_FNFO01000005.1"/>
</dbReference>
<sequence>MKTPEIETLVEKYEAGETTLEEEKLLADYFTYEEVPEHLRVYAAQFRFFAARQDDTFPLRHTPQLLEAIDAETDRTRIRRMLWEVGIAASLVGLLLGSLVSWWWTDQYHEAATQTQVSALHEEMKDMKQLMMLSLLDNPSASERIKAVSYADALPPDPKVVDALVRTLNHDGNPNVRLTAAEALGRFSQSEAVRQALIHSLPQQTEPIVQIAVINVLVDLEEKRARPSLELLLDDQQTMDVVKRVARQGLTMLQQS</sequence>
<dbReference type="SUPFAM" id="SSF48371">
    <property type="entry name" value="ARM repeat"/>
    <property type="match status" value="1"/>
</dbReference>
<keyword evidence="3" id="KW-1185">Reference proteome</keyword>
<dbReference type="Pfam" id="PF13646">
    <property type="entry name" value="HEAT_2"/>
    <property type="match status" value="1"/>
</dbReference>
<feature type="transmembrane region" description="Helical" evidence="1">
    <location>
        <begin position="82"/>
        <end position="104"/>
    </location>
</feature>
<organism evidence="2 3">
    <name type="scientific">Catalinimonas alkaloidigena</name>
    <dbReference type="NCBI Taxonomy" id="1075417"/>
    <lineage>
        <taxon>Bacteria</taxon>
        <taxon>Pseudomonadati</taxon>
        <taxon>Bacteroidota</taxon>
        <taxon>Cytophagia</taxon>
        <taxon>Cytophagales</taxon>
        <taxon>Catalimonadaceae</taxon>
        <taxon>Catalinimonas</taxon>
    </lineage>
</organism>
<keyword evidence="1" id="KW-1133">Transmembrane helix</keyword>
<dbReference type="PANTHER" id="PTHR12697">
    <property type="entry name" value="PBS LYASE HEAT-LIKE PROTEIN"/>
    <property type="match status" value="1"/>
</dbReference>
<dbReference type="Gene3D" id="1.25.10.10">
    <property type="entry name" value="Leucine-rich Repeat Variant"/>
    <property type="match status" value="1"/>
</dbReference>